<reference evidence="3" key="1">
    <citation type="journal article" date="2020" name="Stud. Mycol.">
        <title>101 Dothideomycetes genomes: a test case for predicting lifestyles and emergence of pathogens.</title>
        <authorList>
            <person name="Haridas S."/>
            <person name="Albert R."/>
            <person name="Binder M."/>
            <person name="Bloem J."/>
            <person name="Labutti K."/>
            <person name="Salamov A."/>
            <person name="Andreopoulos B."/>
            <person name="Baker S."/>
            <person name="Barry K."/>
            <person name="Bills G."/>
            <person name="Bluhm B."/>
            <person name="Cannon C."/>
            <person name="Castanera R."/>
            <person name="Culley D."/>
            <person name="Daum C."/>
            <person name="Ezra D."/>
            <person name="Gonzalez J."/>
            <person name="Henrissat B."/>
            <person name="Kuo A."/>
            <person name="Liang C."/>
            <person name="Lipzen A."/>
            <person name="Lutzoni F."/>
            <person name="Magnuson J."/>
            <person name="Mondo S."/>
            <person name="Nolan M."/>
            <person name="Ohm R."/>
            <person name="Pangilinan J."/>
            <person name="Park H.-J."/>
            <person name="Ramirez L."/>
            <person name="Alfaro M."/>
            <person name="Sun H."/>
            <person name="Tritt A."/>
            <person name="Yoshinaga Y."/>
            <person name="Zwiers L.-H."/>
            <person name="Turgeon B."/>
            <person name="Goodwin S."/>
            <person name="Spatafora J."/>
            <person name="Crous P."/>
            <person name="Grigoriev I."/>
        </authorList>
    </citation>
    <scope>NUCLEOTIDE SEQUENCE</scope>
    <source>
        <strain evidence="3">CBS 130266</strain>
    </source>
</reference>
<protein>
    <submittedName>
        <fullName evidence="3">Peptidase M49, dipeptidyl-peptidase III</fullName>
    </submittedName>
</protein>
<dbReference type="AlphaFoldDB" id="A0A9P4NIQ7"/>
<accession>A0A9P4NIQ7</accession>
<evidence type="ECO:0000313" key="3">
    <source>
        <dbReference type="EMBL" id="KAF2423435.1"/>
    </source>
</evidence>
<dbReference type="Gene3D" id="3.30.540.30">
    <property type="match status" value="3"/>
</dbReference>
<keyword evidence="1" id="KW-0479">Metal-binding</keyword>
<evidence type="ECO:0000256" key="2">
    <source>
        <dbReference type="ARBA" id="ARBA00022801"/>
    </source>
</evidence>
<dbReference type="PANTHER" id="PTHR23422">
    <property type="entry name" value="DIPEPTIDYL PEPTIDASE III-RELATED"/>
    <property type="match status" value="1"/>
</dbReference>
<dbReference type="GO" id="GO:0008239">
    <property type="term" value="F:dipeptidyl-peptidase activity"/>
    <property type="evidence" value="ECO:0007669"/>
    <property type="project" value="TreeGrafter"/>
</dbReference>
<proteinExistence type="predicted"/>
<keyword evidence="4" id="KW-1185">Reference proteome</keyword>
<comment type="caution">
    <text evidence="3">The sequence shown here is derived from an EMBL/GenBank/DDBJ whole genome shotgun (WGS) entry which is preliminary data.</text>
</comment>
<dbReference type="Proteomes" id="UP000800235">
    <property type="component" value="Unassembled WGS sequence"/>
</dbReference>
<dbReference type="EMBL" id="MU007082">
    <property type="protein sequence ID" value="KAF2423435.1"/>
    <property type="molecule type" value="Genomic_DNA"/>
</dbReference>
<dbReference type="GO" id="GO:0005737">
    <property type="term" value="C:cytoplasm"/>
    <property type="evidence" value="ECO:0007669"/>
    <property type="project" value="TreeGrafter"/>
</dbReference>
<evidence type="ECO:0000313" key="4">
    <source>
        <dbReference type="Proteomes" id="UP000800235"/>
    </source>
</evidence>
<dbReference type="InterPro" id="IPR039461">
    <property type="entry name" value="Peptidase_M49"/>
</dbReference>
<dbReference type="Pfam" id="PF03571">
    <property type="entry name" value="Peptidase_M49"/>
    <property type="match status" value="2"/>
</dbReference>
<keyword evidence="2" id="KW-0378">Hydrolase</keyword>
<dbReference type="GO" id="GO:0046872">
    <property type="term" value="F:metal ion binding"/>
    <property type="evidence" value="ECO:0007669"/>
    <property type="project" value="UniProtKB-KW"/>
</dbReference>
<evidence type="ECO:0000256" key="1">
    <source>
        <dbReference type="ARBA" id="ARBA00022723"/>
    </source>
</evidence>
<dbReference type="PANTHER" id="PTHR23422:SF11">
    <property type="entry name" value="DIPEPTIDYL PEPTIDASE 3"/>
    <property type="match status" value="1"/>
</dbReference>
<gene>
    <name evidence="3" type="ORF">EJ08DRAFT_672590</name>
</gene>
<name>A0A9P4NIQ7_9PEZI</name>
<sequence length="609" mass="68382">MIPNREGLSVRPLAIRSIFNNLTAREKLYAHSLSRAAWSGTRIIHRQVSPESLAIFDLILELYDSCKGKWHSMIQSSTYENKENHLEAFIIYSKFVPAVPLEFLRELCATSDKASRLLEDCLPGILPPKPESLGLPSDNCQSAYYPGSEPVSMEELRAVAKLLGARGIGQENTRVRKVPESQDPTSSKPVFDVLMASTDLENTGIDLSKLSSGAKVRLVKGDHTKELESICANLVEAKKFADTELQKKYITSLLQHFQTGRVEDFKEAQAAWVNDRSAPVESVFGFVEQNRDPFGARSEFEGIVLLIDRQATQALERLVSHSPKIIRDLPWVVQTSDSCKMGPFDGDSLELPDFTSVHALAYCSSVVFLGINLPNFEDIRDSVGFKNFILASRNSPTGLTDIDPAIDAQLLDPEEALTYLKHEQISWNLHTSLHKLIGNFSLQDPPLSPLTGNPITTYYKKGLYLLTDKDILDTLGYDDTTELKADDKEWNQAHERGYFAMMRTLCNNGVMNVDVNPDSKKITVGVDRQRISTDGKKAIGNLLLRLHIYRCTADLDGAKSFYNELTKVDEKFLSIYEILNIRPLKTWVFLQVNTFLVSPRNRILSLYEA</sequence>
<organism evidence="3 4">
    <name type="scientific">Tothia fuscella</name>
    <dbReference type="NCBI Taxonomy" id="1048955"/>
    <lineage>
        <taxon>Eukaryota</taxon>
        <taxon>Fungi</taxon>
        <taxon>Dikarya</taxon>
        <taxon>Ascomycota</taxon>
        <taxon>Pezizomycotina</taxon>
        <taxon>Dothideomycetes</taxon>
        <taxon>Pleosporomycetidae</taxon>
        <taxon>Venturiales</taxon>
        <taxon>Cylindrosympodiaceae</taxon>
        <taxon>Tothia</taxon>
    </lineage>
</organism>
<dbReference type="OrthoDB" id="4694525at2759"/>